<sequence length="63" mass="6987">MRKFVGTIMLLVFLVVYIAIAAAIGSGRIAETNSVFQFLYFLVAGLLWVAPAALLIRWMARPD</sequence>
<dbReference type="AlphaFoldDB" id="A0A0A8K3I1"/>
<dbReference type="Proteomes" id="UP000031643">
    <property type="component" value="Chromosome"/>
</dbReference>
<protein>
    <recommendedName>
        <fullName evidence="4">DUF2842 domain-containing protein</fullName>
    </recommendedName>
</protein>
<feature type="transmembrane region" description="Helical" evidence="1">
    <location>
        <begin position="37"/>
        <end position="60"/>
    </location>
</feature>
<name>A0A0A8K3I1_9HYPH</name>
<accession>A0A0A8K3I1</accession>
<dbReference type="HOGENOM" id="CLU_179280_0_0_5"/>
<dbReference type="KEGG" id="mcg:GL4_2001"/>
<dbReference type="Pfam" id="PF11003">
    <property type="entry name" value="DUF2842"/>
    <property type="match status" value="1"/>
</dbReference>
<dbReference type="STRING" id="1384459.GL4_2001"/>
<keyword evidence="1" id="KW-1133">Transmembrane helix</keyword>
<dbReference type="InterPro" id="IPR021265">
    <property type="entry name" value="DUF2842"/>
</dbReference>
<evidence type="ECO:0000256" key="1">
    <source>
        <dbReference type="SAM" id="Phobius"/>
    </source>
</evidence>
<evidence type="ECO:0008006" key="4">
    <source>
        <dbReference type="Google" id="ProtNLM"/>
    </source>
</evidence>
<gene>
    <name evidence="2" type="ORF">GL4_2001</name>
</gene>
<dbReference type="EMBL" id="AP014648">
    <property type="protein sequence ID" value="BAQ17450.1"/>
    <property type="molecule type" value="Genomic_DNA"/>
</dbReference>
<evidence type="ECO:0000313" key="2">
    <source>
        <dbReference type="EMBL" id="BAQ17450.1"/>
    </source>
</evidence>
<keyword evidence="1" id="KW-0812">Transmembrane</keyword>
<proteinExistence type="predicted"/>
<keyword evidence="1" id="KW-0472">Membrane</keyword>
<keyword evidence="3" id="KW-1185">Reference proteome</keyword>
<organism evidence="2 3">
    <name type="scientific">Methyloceanibacter caenitepidi</name>
    <dbReference type="NCBI Taxonomy" id="1384459"/>
    <lineage>
        <taxon>Bacteria</taxon>
        <taxon>Pseudomonadati</taxon>
        <taxon>Pseudomonadota</taxon>
        <taxon>Alphaproteobacteria</taxon>
        <taxon>Hyphomicrobiales</taxon>
        <taxon>Hyphomicrobiaceae</taxon>
        <taxon>Methyloceanibacter</taxon>
    </lineage>
</organism>
<reference evidence="2 3" key="1">
    <citation type="submission" date="2014-09" db="EMBL/GenBank/DDBJ databases">
        <title>Genome sequencing of Methyloceanibacter caenitepidi Gela4.</title>
        <authorList>
            <person name="Takeuchi M."/>
            <person name="Susumu S."/>
            <person name="Kamagata Y."/>
            <person name="Oshima K."/>
            <person name="Hattori M."/>
            <person name="Iwasaki W."/>
        </authorList>
    </citation>
    <scope>NUCLEOTIDE SEQUENCE [LARGE SCALE GENOMIC DNA]</scope>
    <source>
        <strain evidence="2 3">Gela4</strain>
    </source>
</reference>
<evidence type="ECO:0000313" key="3">
    <source>
        <dbReference type="Proteomes" id="UP000031643"/>
    </source>
</evidence>